<evidence type="ECO:0000313" key="5">
    <source>
        <dbReference type="Proteomes" id="UP000095038"/>
    </source>
</evidence>
<dbReference type="InterPro" id="IPR000504">
    <property type="entry name" value="RRM_dom"/>
</dbReference>
<dbReference type="AlphaFoldDB" id="A0A1D2V8G4"/>
<dbReference type="InParanoid" id="A0A1D2V8G4"/>
<evidence type="ECO:0000313" key="4">
    <source>
        <dbReference type="EMBL" id="ODV57966.1"/>
    </source>
</evidence>
<accession>A0A1D2V8G4</accession>
<dbReference type="Gene3D" id="3.30.70.330">
    <property type="match status" value="1"/>
</dbReference>
<dbReference type="InterPro" id="IPR012677">
    <property type="entry name" value="Nucleotide-bd_a/b_plait_sf"/>
</dbReference>
<evidence type="ECO:0000256" key="1">
    <source>
        <dbReference type="ARBA" id="ARBA00022884"/>
    </source>
</evidence>
<dbReference type="OrthoDB" id="275748at2759"/>
<keyword evidence="1 2" id="KW-0694">RNA-binding</keyword>
<dbReference type="GO" id="GO:0000398">
    <property type="term" value="P:mRNA splicing, via spliceosome"/>
    <property type="evidence" value="ECO:0007669"/>
    <property type="project" value="TreeGrafter"/>
</dbReference>
<evidence type="ECO:0000256" key="2">
    <source>
        <dbReference type="PROSITE-ProRule" id="PRU00176"/>
    </source>
</evidence>
<dbReference type="InterPro" id="IPR035979">
    <property type="entry name" value="RBD_domain_sf"/>
</dbReference>
<dbReference type="GO" id="GO:0071013">
    <property type="term" value="C:catalytic step 2 spliceosome"/>
    <property type="evidence" value="ECO:0007669"/>
    <property type="project" value="TreeGrafter"/>
</dbReference>
<dbReference type="SMART" id="SM00360">
    <property type="entry name" value="RRM"/>
    <property type="match status" value="1"/>
</dbReference>
<proteinExistence type="predicted"/>
<dbReference type="SUPFAM" id="SSF54928">
    <property type="entry name" value="RNA-binding domain, RBD"/>
    <property type="match status" value="1"/>
</dbReference>
<feature type="domain" description="RRM" evidence="3">
    <location>
        <begin position="11"/>
        <end position="79"/>
    </location>
</feature>
<dbReference type="GO" id="GO:0071011">
    <property type="term" value="C:precatalytic spliceosome"/>
    <property type="evidence" value="ECO:0007669"/>
    <property type="project" value="TreeGrafter"/>
</dbReference>
<reference evidence="5" key="1">
    <citation type="submission" date="2016-05" db="EMBL/GenBank/DDBJ databases">
        <title>Comparative genomics of biotechnologically important yeasts.</title>
        <authorList>
            <consortium name="DOE Joint Genome Institute"/>
            <person name="Riley R."/>
            <person name="Haridas S."/>
            <person name="Wolfe K.H."/>
            <person name="Lopes M.R."/>
            <person name="Hittinger C.T."/>
            <person name="Goker M."/>
            <person name="Salamov A."/>
            <person name="Wisecaver J."/>
            <person name="Long T.M."/>
            <person name="Aerts A.L."/>
            <person name="Barry K."/>
            <person name="Choi C."/>
            <person name="Clum A."/>
            <person name="Coughlan A.Y."/>
            <person name="Deshpande S."/>
            <person name="Douglass A.P."/>
            <person name="Hanson S.J."/>
            <person name="Klenk H.-P."/>
            <person name="Labutti K."/>
            <person name="Lapidus A."/>
            <person name="Lindquist E."/>
            <person name="Lipzen A."/>
            <person name="Meier-Kolthoff J.P."/>
            <person name="Ohm R.A."/>
            <person name="Otillar R.P."/>
            <person name="Pangilinan J."/>
            <person name="Peng Y."/>
            <person name="Rokas A."/>
            <person name="Rosa C.A."/>
            <person name="Scheuner C."/>
            <person name="Sibirny A.A."/>
            <person name="Slot J.C."/>
            <person name="Stielow J.B."/>
            <person name="Sun H."/>
            <person name="Kurtzman C.P."/>
            <person name="Blackwell M."/>
            <person name="Grigoriev I.V."/>
            <person name="Jeffries T.W."/>
        </authorList>
    </citation>
    <scope>NUCLEOTIDE SEQUENCE [LARGE SCALE GENOMIC DNA]</scope>
    <source>
        <strain evidence="5">DSM 1968</strain>
    </source>
</reference>
<protein>
    <submittedName>
        <fullName evidence="4">RNA-binding domain-containing protein</fullName>
    </submittedName>
</protein>
<organism evidence="4 5">
    <name type="scientific">Ascoidea rubescens DSM 1968</name>
    <dbReference type="NCBI Taxonomy" id="1344418"/>
    <lineage>
        <taxon>Eukaryota</taxon>
        <taxon>Fungi</taxon>
        <taxon>Dikarya</taxon>
        <taxon>Ascomycota</taxon>
        <taxon>Saccharomycotina</taxon>
        <taxon>Saccharomycetes</taxon>
        <taxon>Ascoideaceae</taxon>
        <taxon>Ascoidea</taxon>
    </lineage>
</organism>
<name>A0A1D2V8G4_9ASCO</name>
<evidence type="ECO:0000259" key="3">
    <source>
        <dbReference type="PROSITE" id="PS50102"/>
    </source>
</evidence>
<dbReference type="EMBL" id="KV454497">
    <property type="protein sequence ID" value="ODV57966.1"/>
    <property type="molecule type" value="Genomic_DNA"/>
</dbReference>
<dbReference type="GeneID" id="30967828"/>
<keyword evidence="5" id="KW-1185">Reference proteome</keyword>
<dbReference type="InterPro" id="IPR051847">
    <property type="entry name" value="RNA_proc/Spliceosome_comp"/>
</dbReference>
<gene>
    <name evidence="4" type="ORF">ASCRUDRAFT_78266</name>
</gene>
<dbReference type="PANTHER" id="PTHR45880:SF1">
    <property type="entry name" value="RNA-BINDING MOTIF PROTEIN, X-LINKED 2"/>
    <property type="match status" value="1"/>
</dbReference>
<dbReference type="Proteomes" id="UP000095038">
    <property type="component" value="Unassembled WGS sequence"/>
</dbReference>
<dbReference type="RefSeq" id="XP_020044273.1">
    <property type="nucleotide sequence ID" value="XM_020194192.1"/>
</dbReference>
<dbReference type="GO" id="GO:0005686">
    <property type="term" value="C:U2 snRNP"/>
    <property type="evidence" value="ECO:0007669"/>
    <property type="project" value="TreeGrafter"/>
</dbReference>
<dbReference type="STRING" id="1344418.A0A1D2V8G4"/>
<dbReference type="Pfam" id="PF00076">
    <property type="entry name" value="RRM_1"/>
    <property type="match status" value="1"/>
</dbReference>
<dbReference type="PANTHER" id="PTHR45880">
    <property type="entry name" value="RNA-BINDING MOTIF PROTEIN, X-LINKED 2"/>
    <property type="match status" value="1"/>
</dbReference>
<sequence>MSNNQFNSEFPIVLVKNLPYEVTTQELYDLFNKFGNIIEVRKGIENHLKGNCFVVYSDLKSAKSCLENLNGFNFKSRYLVALLYQIDSHKINDIKNELIQVNNKSIHTK</sequence>
<dbReference type="GO" id="GO:0003723">
    <property type="term" value="F:RNA binding"/>
    <property type="evidence" value="ECO:0007669"/>
    <property type="project" value="UniProtKB-UniRule"/>
</dbReference>
<dbReference type="PROSITE" id="PS50102">
    <property type="entry name" value="RRM"/>
    <property type="match status" value="1"/>
</dbReference>